<organism evidence="2 3">
    <name type="scientific">Neocallimastix californiae</name>
    <dbReference type="NCBI Taxonomy" id="1754190"/>
    <lineage>
        <taxon>Eukaryota</taxon>
        <taxon>Fungi</taxon>
        <taxon>Fungi incertae sedis</taxon>
        <taxon>Chytridiomycota</taxon>
        <taxon>Chytridiomycota incertae sedis</taxon>
        <taxon>Neocallimastigomycetes</taxon>
        <taxon>Neocallimastigales</taxon>
        <taxon>Neocallimastigaceae</taxon>
        <taxon>Neocallimastix</taxon>
    </lineage>
</organism>
<feature type="domain" description="Recombinase" evidence="1">
    <location>
        <begin position="38"/>
        <end position="157"/>
    </location>
</feature>
<dbReference type="PANTHER" id="PTHR30461:SF23">
    <property type="entry name" value="DNA RECOMBINASE-RELATED"/>
    <property type="match status" value="1"/>
</dbReference>
<dbReference type="EMBL" id="MCOG01000233">
    <property type="protein sequence ID" value="ORY23503.1"/>
    <property type="molecule type" value="Genomic_DNA"/>
</dbReference>
<proteinExistence type="predicted"/>
<sequence>MDSAQNNNTVEYNTHEAIIKESIFNIVNSTKSRKSIAPYGYKYDFNDPQKLVIQEETASIVRLIFQWTTLGKTFIHIVEKLNLRKAVTLTEDKISKGGNVGSSKNRWNEAHISTILHDETYMGHTVGEEITYNTHEPIISEDKFNEAHYILEKRKRDNRIAMCNSNKYKFSTPLPPYGYTYFNKSLIINEESAKIVKKIFSEIISGKSIRSIANQLNDNNVMTIAQYHYHYCNKYNKKWDCWGLPTIRSIVTDLTYLGHTTFYRERKIKAPSSSSKKNKNEKILCIGKRNTHKAIIDEETFKLAQLFIKR</sequence>
<dbReference type="GO" id="GO:0000150">
    <property type="term" value="F:DNA strand exchange activity"/>
    <property type="evidence" value="ECO:0007669"/>
    <property type="project" value="InterPro"/>
</dbReference>
<protein>
    <submittedName>
        <fullName evidence="2">Recombinase-domain-containing protein</fullName>
    </submittedName>
</protein>
<dbReference type="InterPro" id="IPR050639">
    <property type="entry name" value="SSR_resolvase"/>
</dbReference>
<dbReference type="Gene3D" id="3.90.1750.20">
    <property type="entry name" value="Putative Large Serine Recombinase, Chain B, Domain 2"/>
    <property type="match status" value="2"/>
</dbReference>
<name>A0A1Y2ALQ8_9FUNG</name>
<dbReference type="AlphaFoldDB" id="A0A1Y2ALQ8"/>
<gene>
    <name evidence="2" type="ORF">LY90DRAFT_675520</name>
</gene>
<accession>A0A1Y2ALQ8</accession>
<dbReference type="Proteomes" id="UP000193920">
    <property type="component" value="Unassembled WGS sequence"/>
</dbReference>
<dbReference type="PROSITE" id="PS51737">
    <property type="entry name" value="RECOMBINASE_DNA_BIND"/>
    <property type="match status" value="2"/>
</dbReference>
<feature type="domain" description="Recombinase" evidence="1">
    <location>
        <begin position="176"/>
        <end position="310"/>
    </location>
</feature>
<dbReference type="Pfam" id="PF07508">
    <property type="entry name" value="Recombinase"/>
    <property type="match status" value="2"/>
</dbReference>
<reference evidence="2 3" key="1">
    <citation type="submission" date="2016-08" db="EMBL/GenBank/DDBJ databases">
        <title>A Parts List for Fungal Cellulosomes Revealed by Comparative Genomics.</title>
        <authorList>
            <consortium name="DOE Joint Genome Institute"/>
            <person name="Haitjema C.H."/>
            <person name="Gilmore S.P."/>
            <person name="Henske J.K."/>
            <person name="Solomon K.V."/>
            <person name="De Groot R."/>
            <person name="Kuo A."/>
            <person name="Mondo S.J."/>
            <person name="Salamov A.A."/>
            <person name="Labutti K."/>
            <person name="Zhao Z."/>
            <person name="Chiniquy J."/>
            <person name="Barry K."/>
            <person name="Brewer H.M."/>
            <person name="Purvine S.O."/>
            <person name="Wright A.T."/>
            <person name="Boxma B."/>
            <person name="Van Alen T."/>
            <person name="Hackstein J.H."/>
            <person name="Baker S.E."/>
            <person name="Grigoriev I.V."/>
            <person name="O'Malley M.A."/>
        </authorList>
    </citation>
    <scope>NUCLEOTIDE SEQUENCE [LARGE SCALE GENOMIC DNA]</scope>
    <source>
        <strain evidence="2 3">G1</strain>
    </source>
</reference>
<dbReference type="PANTHER" id="PTHR30461">
    <property type="entry name" value="DNA-INVERTASE FROM LAMBDOID PROPHAGE"/>
    <property type="match status" value="1"/>
</dbReference>
<dbReference type="GO" id="GO:0003677">
    <property type="term" value="F:DNA binding"/>
    <property type="evidence" value="ECO:0007669"/>
    <property type="project" value="InterPro"/>
</dbReference>
<dbReference type="InterPro" id="IPR011109">
    <property type="entry name" value="DNA_bind_recombinase_dom"/>
</dbReference>
<evidence type="ECO:0000313" key="3">
    <source>
        <dbReference type="Proteomes" id="UP000193920"/>
    </source>
</evidence>
<evidence type="ECO:0000313" key="2">
    <source>
        <dbReference type="EMBL" id="ORY23503.1"/>
    </source>
</evidence>
<keyword evidence="3" id="KW-1185">Reference proteome</keyword>
<dbReference type="InterPro" id="IPR038109">
    <property type="entry name" value="DNA_bind_recomb_sf"/>
</dbReference>
<evidence type="ECO:0000259" key="1">
    <source>
        <dbReference type="PROSITE" id="PS51737"/>
    </source>
</evidence>
<comment type="caution">
    <text evidence="2">The sequence shown here is derived from an EMBL/GenBank/DDBJ whole genome shotgun (WGS) entry which is preliminary data.</text>
</comment>